<dbReference type="InterPro" id="IPR004119">
    <property type="entry name" value="EcKL"/>
</dbReference>
<dbReference type="AlphaFoldDB" id="A0A1B6II25"/>
<dbReference type="PANTHER" id="PTHR11012:SF56">
    <property type="entry name" value="CHK KINASE-LIKE DOMAIN-CONTAINING PROTEIN-RELATED"/>
    <property type="match status" value="1"/>
</dbReference>
<dbReference type="Gene3D" id="3.90.1200.10">
    <property type="match status" value="1"/>
</dbReference>
<accession>A0A1B6II25</accession>
<sequence length="413" mass="47120">SSGNFNLVYNSIMEDDIPDWLDKSFLEKALGGGEESCVKVASYIVKSALTPGENFASYLFRVQVHYTEGDSSEVHFKSLIVKQPVKVGLIYEIASNTQFYDKEAVFYGGLLQKMSAKMNCQFGPTSFYSPIDQVIVLEDLKPEYVVLDKNKQLDLVYSKLVFKFLAKYHASVVAVYNDDPKLIESVSGECEFLKDGPIKRWAEFGTKFIGESLQEMGFKELADFILDKTDGIWESAVECIKPRPGRLNVLVHGDIWTSNLMFKYNNANEVVDMKLLDFQLARYTTPVMDLFYYLYTSANDDVRDHNQLELFEIYVKTLNESLQQAGCKERFTMEELKDHIKHVVPWFFAVFVYGMCPIYVHGSEDGLDLEGITGNDISTGKCNPIFAKMFSCKKIKELLPVLMRQYVSMLKSL</sequence>
<organism evidence="2">
    <name type="scientific">Homalodisca liturata</name>
    <dbReference type="NCBI Taxonomy" id="320908"/>
    <lineage>
        <taxon>Eukaryota</taxon>
        <taxon>Metazoa</taxon>
        <taxon>Ecdysozoa</taxon>
        <taxon>Arthropoda</taxon>
        <taxon>Hexapoda</taxon>
        <taxon>Insecta</taxon>
        <taxon>Pterygota</taxon>
        <taxon>Neoptera</taxon>
        <taxon>Paraneoptera</taxon>
        <taxon>Hemiptera</taxon>
        <taxon>Auchenorrhyncha</taxon>
        <taxon>Membracoidea</taxon>
        <taxon>Cicadellidae</taxon>
        <taxon>Cicadellinae</taxon>
        <taxon>Proconiini</taxon>
        <taxon>Homalodisca</taxon>
    </lineage>
</organism>
<gene>
    <name evidence="2" type="ORF">g.35535</name>
</gene>
<dbReference type="Pfam" id="PF02958">
    <property type="entry name" value="EcKL"/>
    <property type="match status" value="1"/>
</dbReference>
<reference evidence="2" key="1">
    <citation type="submission" date="2015-11" db="EMBL/GenBank/DDBJ databases">
        <title>De novo transcriptome assembly of four potential Pierce s Disease insect vectors from Arizona vineyards.</title>
        <authorList>
            <person name="Tassone E.E."/>
        </authorList>
    </citation>
    <scope>NUCLEOTIDE SEQUENCE</scope>
</reference>
<dbReference type="InterPro" id="IPR015897">
    <property type="entry name" value="CHK_kinase-like"/>
</dbReference>
<dbReference type="EMBL" id="GECU01021130">
    <property type="protein sequence ID" value="JAS86576.1"/>
    <property type="molecule type" value="Transcribed_RNA"/>
</dbReference>
<evidence type="ECO:0000313" key="2">
    <source>
        <dbReference type="EMBL" id="JAS86576.1"/>
    </source>
</evidence>
<feature type="non-terminal residue" evidence="2">
    <location>
        <position position="1"/>
    </location>
</feature>
<dbReference type="PANTHER" id="PTHR11012">
    <property type="entry name" value="PROTEIN KINASE-LIKE DOMAIN-CONTAINING"/>
    <property type="match status" value="1"/>
</dbReference>
<dbReference type="InterPro" id="IPR011009">
    <property type="entry name" value="Kinase-like_dom_sf"/>
</dbReference>
<name>A0A1B6II25_9HEMI</name>
<dbReference type="SUPFAM" id="SSF56112">
    <property type="entry name" value="Protein kinase-like (PK-like)"/>
    <property type="match status" value="1"/>
</dbReference>
<evidence type="ECO:0000259" key="1">
    <source>
        <dbReference type="SMART" id="SM00587"/>
    </source>
</evidence>
<feature type="domain" description="CHK kinase-like" evidence="1">
    <location>
        <begin position="135"/>
        <end position="324"/>
    </location>
</feature>
<proteinExistence type="predicted"/>
<protein>
    <recommendedName>
        <fullName evidence="1">CHK kinase-like domain-containing protein</fullName>
    </recommendedName>
</protein>
<dbReference type="SMART" id="SM00587">
    <property type="entry name" value="CHK"/>
    <property type="match status" value="1"/>
</dbReference>